<evidence type="ECO:0000313" key="1">
    <source>
        <dbReference type="EMBL" id="MBA4464220.1"/>
    </source>
</evidence>
<reference evidence="1 2" key="1">
    <citation type="journal article" date="2020" name="Appl. Environ. Microbiol.">
        <title>Genomic Characteristics of a Novel Species of Ammonia-Oxidizing Archaea from the Jiulong River Estuary.</title>
        <authorList>
            <person name="Zou D."/>
            <person name="Wan R."/>
            <person name="Han L."/>
            <person name="Xu M.N."/>
            <person name="Liu Y."/>
            <person name="Liu H."/>
            <person name="Kao S.J."/>
            <person name="Li M."/>
        </authorList>
    </citation>
    <scope>NUCLEOTIDE SEQUENCE [LARGE SCALE GENOMIC DNA]</scope>
    <source>
        <strain evidence="1">S2bin1</strain>
    </source>
</reference>
<gene>
    <name evidence="1" type="ORF">H2B01_08615</name>
</gene>
<organism evidence="1 2">
    <name type="scientific">Candidatus Nitrosomaritimum aestuariumsis</name>
    <dbReference type="NCBI Taxonomy" id="3342354"/>
    <lineage>
        <taxon>Archaea</taxon>
        <taxon>Nitrososphaerota</taxon>
        <taxon>Nitrososphaeria</taxon>
        <taxon>Nitrosopumilales</taxon>
        <taxon>Nitrosopumilaceae</taxon>
        <taxon>Candidatus Nitrosomaritimum</taxon>
    </lineage>
</organism>
<name>A0AC60W9X9_9ARCH</name>
<evidence type="ECO:0000313" key="2">
    <source>
        <dbReference type="Proteomes" id="UP000591542"/>
    </source>
</evidence>
<dbReference type="EMBL" id="JACEMX010000165">
    <property type="protein sequence ID" value="MBA4464220.1"/>
    <property type="molecule type" value="Genomic_DNA"/>
</dbReference>
<comment type="caution">
    <text evidence="1">The sequence shown here is derived from an EMBL/GenBank/DDBJ whole genome shotgun (WGS) entry which is preliminary data.</text>
</comment>
<feature type="non-terminal residue" evidence="1">
    <location>
        <position position="274"/>
    </location>
</feature>
<accession>A0AC60W9X9</accession>
<protein>
    <submittedName>
        <fullName evidence="1">CBS domain-containing protein</fullName>
    </submittedName>
</protein>
<proteinExistence type="predicted"/>
<dbReference type="Proteomes" id="UP000591542">
    <property type="component" value="Unassembled WGS sequence"/>
</dbReference>
<sequence>MATVKDIMKKPITIENSSSISHAIHKFLDSKISRLLTTNDEGRIIGIITEKDIGLYLLANNTEKNLDELSVSEISKPLIEVSESTPVEDAAHIMISKNIGSVGVSYSDTVGIVTKTDMAKYYYQNYVGHKRVGDAMTVSYSAMYEDDKLYQILEKMIQDKVSRLVIKNRDDDAVGIVTFGDVFRLSLSLGRDSDVIDNSDPAISVIFPRKGFLSETGFGGTTSAKDVMSRKIKTSDYNEDLVSACLEMLDNNINGCGVLIEGKLSGIVSKTDVF</sequence>